<dbReference type="AlphaFoldDB" id="A0A7W7WJD5"/>
<dbReference type="Proteomes" id="UP000573327">
    <property type="component" value="Unassembled WGS sequence"/>
</dbReference>
<dbReference type="EMBL" id="JACHJR010000001">
    <property type="protein sequence ID" value="MBB4949033.1"/>
    <property type="molecule type" value="Genomic_DNA"/>
</dbReference>
<feature type="active site" description="Charge relay system" evidence="5">
    <location>
        <position position="56"/>
    </location>
</feature>
<feature type="chain" id="PRO_5031239882" evidence="8">
    <location>
        <begin position="24"/>
        <end position="454"/>
    </location>
</feature>
<dbReference type="InterPro" id="IPR051048">
    <property type="entry name" value="Peptidase_S8/S53_subtilisin"/>
</dbReference>
<keyword evidence="7" id="KW-0812">Transmembrane</keyword>
<protein>
    <submittedName>
        <fullName evidence="10">Type VII secretion-associated serine protease mycosin</fullName>
    </submittedName>
</protein>
<proteinExistence type="inferred from homology"/>
<evidence type="ECO:0000256" key="3">
    <source>
        <dbReference type="ARBA" id="ARBA00022801"/>
    </source>
</evidence>
<evidence type="ECO:0000313" key="11">
    <source>
        <dbReference type="Proteomes" id="UP000573327"/>
    </source>
</evidence>
<keyword evidence="7" id="KW-1133">Transmembrane helix</keyword>
<feature type="compositionally biased region" description="Pro residues" evidence="6">
    <location>
        <begin position="403"/>
        <end position="445"/>
    </location>
</feature>
<keyword evidence="2 5" id="KW-0645">Protease</keyword>
<feature type="region of interest" description="Disordered" evidence="6">
    <location>
        <begin position="395"/>
        <end position="454"/>
    </location>
</feature>
<dbReference type="RefSeq" id="WP_246511069.1">
    <property type="nucleotide sequence ID" value="NZ_JACHJR010000001.1"/>
</dbReference>
<dbReference type="Pfam" id="PF00082">
    <property type="entry name" value="Peptidase_S8"/>
    <property type="match status" value="1"/>
</dbReference>
<evidence type="ECO:0000256" key="5">
    <source>
        <dbReference type="PROSITE-ProRule" id="PRU01240"/>
    </source>
</evidence>
<dbReference type="GO" id="GO:0006508">
    <property type="term" value="P:proteolysis"/>
    <property type="evidence" value="ECO:0007669"/>
    <property type="project" value="UniProtKB-KW"/>
</dbReference>
<evidence type="ECO:0000313" key="10">
    <source>
        <dbReference type="EMBL" id="MBB4949033.1"/>
    </source>
</evidence>
<comment type="similarity">
    <text evidence="1 5">Belongs to the peptidase S8 family.</text>
</comment>
<accession>A0A7W7WJD5</accession>
<evidence type="ECO:0000256" key="1">
    <source>
        <dbReference type="ARBA" id="ARBA00011073"/>
    </source>
</evidence>
<dbReference type="SUPFAM" id="SSF52743">
    <property type="entry name" value="Subtilisin-like"/>
    <property type="match status" value="1"/>
</dbReference>
<name>A0A7W7WJD5_9ACTN</name>
<feature type="transmembrane region" description="Helical" evidence="7">
    <location>
        <begin position="367"/>
        <end position="389"/>
    </location>
</feature>
<evidence type="ECO:0000256" key="4">
    <source>
        <dbReference type="ARBA" id="ARBA00022825"/>
    </source>
</evidence>
<keyword evidence="11" id="KW-1185">Reference proteome</keyword>
<keyword evidence="4 5" id="KW-0720">Serine protease</keyword>
<feature type="signal peptide" evidence="8">
    <location>
        <begin position="1"/>
        <end position="23"/>
    </location>
</feature>
<comment type="caution">
    <text evidence="10">The sequence shown here is derived from an EMBL/GenBank/DDBJ whole genome shotgun (WGS) entry which is preliminary data.</text>
</comment>
<evidence type="ECO:0000256" key="7">
    <source>
        <dbReference type="SAM" id="Phobius"/>
    </source>
</evidence>
<feature type="domain" description="Peptidase S8/S53" evidence="9">
    <location>
        <begin position="47"/>
        <end position="297"/>
    </location>
</feature>
<dbReference type="PANTHER" id="PTHR43399">
    <property type="entry name" value="SUBTILISIN-RELATED"/>
    <property type="match status" value="1"/>
</dbReference>
<evidence type="ECO:0000256" key="8">
    <source>
        <dbReference type="SAM" id="SignalP"/>
    </source>
</evidence>
<evidence type="ECO:0000256" key="6">
    <source>
        <dbReference type="SAM" id="MobiDB-lite"/>
    </source>
</evidence>
<keyword evidence="8" id="KW-0732">Signal</keyword>
<evidence type="ECO:0000259" key="9">
    <source>
        <dbReference type="Pfam" id="PF00082"/>
    </source>
</evidence>
<feature type="active site" description="Charge relay system" evidence="5">
    <location>
        <position position="245"/>
    </location>
</feature>
<organism evidence="10 11">
    <name type="scientific">Kitasatospora gansuensis</name>
    <dbReference type="NCBI Taxonomy" id="258050"/>
    <lineage>
        <taxon>Bacteria</taxon>
        <taxon>Bacillati</taxon>
        <taxon>Actinomycetota</taxon>
        <taxon>Actinomycetes</taxon>
        <taxon>Kitasatosporales</taxon>
        <taxon>Streptomycetaceae</taxon>
        <taxon>Kitasatospora</taxon>
    </lineage>
</organism>
<feature type="region of interest" description="Disordered" evidence="6">
    <location>
        <begin position="310"/>
        <end position="357"/>
    </location>
</feature>
<dbReference type="PRINTS" id="PR00723">
    <property type="entry name" value="SUBTILISIN"/>
</dbReference>
<dbReference type="InterPro" id="IPR036852">
    <property type="entry name" value="Peptidase_S8/S53_dom_sf"/>
</dbReference>
<reference evidence="10 11" key="1">
    <citation type="submission" date="2020-08" db="EMBL/GenBank/DDBJ databases">
        <title>Sequencing the genomes of 1000 actinobacteria strains.</title>
        <authorList>
            <person name="Klenk H.-P."/>
        </authorList>
    </citation>
    <scope>NUCLEOTIDE SEQUENCE [LARGE SCALE GENOMIC DNA]</scope>
    <source>
        <strain evidence="10 11">DSM 44786</strain>
    </source>
</reference>
<dbReference type="PROSITE" id="PS51892">
    <property type="entry name" value="SUBTILASE"/>
    <property type="match status" value="1"/>
</dbReference>
<keyword evidence="7" id="KW-0472">Membrane</keyword>
<gene>
    <name evidence="10" type="ORF">F4556_004568</name>
</gene>
<dbReference type="InterPro" id="IPR023827">
    <property type="entry name" value="Peptidase_S8_Asp-AS"/>
</dbReference>
<feature type="compositionally biased region" description="Low complexity" evidence="6">
    <location>
        <begin position="321"/>
        <end position="341"/>
    </location>
</feature>
<dbReference type="Gene3D" id="3.40.50.200">
    <property type="entry name" value="Peptidase S8/S53 domain"/>
    <property type="match status" value="1"/>
</dbReference>
<feature type="active site" description="Charge relay system" evidence="5">
    <location>
        <position position="89"/>
    </location>
</feature>
<dbReference type="GO" id="GO:0004252">
    <property type="term" value="F:serine-type endopeptidase activity"/>
    <property type="evidence" value="ECO:0007669"/>
    <property type="project" value="UniProtKB-UniRule"/>
</dbReference>
<keyword evidence="3 5" id="KW-0378">Hydrolase</keyword>
<dbReference type="InterPro" id="IPR000209">
    <property type="entry name" value="Peptidase_S8/S53_dom"/>
</dbReference>
<dbReference type="PROSITE" id="PS00136">
    <property type="entry name" value="SUBTILASE_ASP"/>
    <property type="match status" value="1"/>
</dbReference>
<dbReference type="PANTHER" id="PTHR43399:SF4">
    <property type="entry name" value="CELL WALL-ASSOCIATED PROTEASE"/>
    <property type="match status" value="1"/>
</dbReference>
<sequence length="454" mass="45526">MRALGATMLASGLLLATVPIASADQVRDGQWAIKQFDVEKVWSVTRGEGIKVAVIDDGVDASNPDLAGQVLPGFDPGGKGREAKSESGHGTSMSALIAAKGHGAGGGDGVTGLAPGVKILPIYKNSASNSDAIPEGIRWAVDNGAKVINISQAGKVGNSKWVLEAIAYAASKDVLIVAGAGNDGAGLASPASAPGVLAVGAVDQSGKVWAKSNFGPGLMLTAPGVEIVSAGSCSGSQYCMASGTSDATAYVSAAAALVRAKYPNLTAGQVANRLVKSAKAPSTSAAPKLPDDRYGYGTIRPYEALTQDIPAGPAQGPLTKPDAGGASGSSAPSAAATAPGGTLPGGTDPGQQAMEDPGDFSIVGKGLVVAAVILVVLAVLAIIVIVVLVKASKRRRAARAGQPPVPPYGYPQAQPPYPNQPYGNQPPPQEYPPYGSQPPQQPPYQNPYGSGGNQ</sequence>
<dbReference type="InterPro" id="IPR015500">
    <property type="entry name" value="Peptidase_S8_subtilisin-rel"/>
</dbReference>
<evidence type="ECO:0000256" key="2">
    <source>
        <dbReference type="ARBA" id="ARBA00022670"/>
    </source>
</evidence>